<feature type="transmembrane region" description="Helical" evidence="6">
    <location>
        <begin position="24"/>
        <end position="44"/>
    </location>
</feature>
<feature type="transmembrane region" description="Helical" evidence="6">
    <location>
        <begin position="331"/>
        <end position="352"/>
    </location>
</feature>
<keyword evidence="4 6" id="KW-1133">Transmembrane helix</keyword>
<dbReference type="PIRSF" id="PIRSF006060">
    <property type="entry name" value="AA_transporter"/>
    <property type="match status" value="1"/>
</dbReference>
<sequence length="415" mass="44925">MGTSENKTNNDNTGLKRSLTLSQLVFYGVGTILGLGIYVLLGKVAGKAGMMAPISFLVAAILATFTGISYGELSARIPKSAGEVNYVDRAFNIKIVSSIVGWLIVLSAIVSTATVVNGYTGYVHVFIEQLPDWIIITTIVLILGGIAIWGITESALTITIITIIEICGILIVIFISGDNLTSFPERWPEIVPGFNLTDWKAVMLGAFLAFFTFIGFQDMVNVAEESKNPEKDMPRAILISLSILVLLYMLVATIAALGLSPEELGESEAPLADILAKEGSGYPKIISGISLIAIINGVLVQIVMIARVLYGMSEKNMAPKLFGKVNQKTHTPIWSTVISTMVILVLALLFNLESLAKATNYILIVVFIMINLALWKIKTKDKHPEGIKTYPIIIPILGAVLSFAVLVFQFIQDLS</sequence>
<feature type="transmembrane region" description="Helical" evidence="6">
    <location>
        <begin position="91"/>
        <end position="113"/>
    </location>
</feature>
<protein>
    <submittedName>
        <fullName evidence="7">Amino acid permease</fullName>
    </submittedName>
</protein>
<evidence type="ECO:0000256" key="4">
    <source>
        <dbReference type="ARBA" id="ARBA00022989"/>
    </source>
</evidence>
<feature type="transmembrane region" description="Helical" evidence="6">
    <location>
        <begin position="237"/>
        <end position="259"/>
    </location>
</feature>
<evidence type="ECO:0000256" key="3">
    <source>
        <dbReference type="ARBA" id="ARBA00022692"/>
    </source>
</evidence>
<evidence type="ECO:0000256" key="6">
    <source>
        <dbReference type="SAM" id="Phobius"/>
    </source>
</evidence>
<evidence type="ECO:0000313" key="8">
    <source>
        <dbReference type="Proteomes" id="UP000298616"/>
    </source>
</evidence>
<keyword evidence="5 6" id="KW-0472">Membrane</keyword>
<dbReference type="GO" id="GO:0016020">
    <property type="term" value="C:membrane"/>
    <property type="evidence" value="ECO:0007669"/>
    <property type="project" value="UniProtKB-SubCell"/>
</dbReference>
<keyword evidence="3 6" id="KW-0812">Transmembrane</keyword>
<keyword evidence="2" id="KW-0813">Transport</keyword>
<evidence type="ECO:0000256" key="2">
    <source>
        <dbReference type="ARBA" id="ARBA00022448"/>
    </source>
</evidence>
<evidence type="ECO:0000256" key="5">
    <source>
        <dbReference type="ARBA" id="ARBA00023136"/>
    </source>
</evidence>
<evidence type="ECO:0000313" key="7">
    <source>
        <dbReference type="EMBL" id="QCK16900.1"/>
    </source>
</evidence>
<evidence type="ECO:0000256" key="1">
    <source>
        <dbReference type="ARBA" id="ARBA00004141"/>
    </source>
</evidence>
<feature type="transmembrane region" description="Helical" evidence="6">
    <location>
        <begin position="285"/>
        <end position="310"/>
    </location>
</feature>
<dbReference type="PANTHER" id="PTHR43243">
    <property type="entry name" value="INNER MEMBRANE TRANSPORTER YGJI-RELATED"/>
    <property type="match status" value="1"/>
</dbReference>
<dbReference type="AlphaFoldDB" id="A0A4D7JTM4"/>
<dbReference type="InterPro" id="IPR002293">
    <property type="entry name" value="AA/rel_permease1"/>
</dbReference>
<feature type="transmembrane region" description="Helical" evidence="6">
    <location>
        <begin position="389"/>
        <end position="411"/>
    </location>
</feature>
<feature type="transmembrane region" description="Helical" evidence="6">
    <location>
        <begin position="158"/>
        <end position="177"/>
    </location>
</feature>
<dbReference type="RefSeq" id="WP_137092494.1">
    <property type="nucleotide sequence ID" value="NZ_CP028923.1"/>
</dbReference>
<proteinExistence type="predicted"/>
<accession>A0A4D7JTM4</accession>
<organism evidence="7 8">
    <name type="scientific">Mangrovivirga cuniculi</name>
    <dbReference type="NCBI Taxonomy" id="2715131"/>
    <lineage>
        <taxon>Bacteria</taxon>
        <taxon>Pseudomonadati</taxon>
        <taxon>Bacteroidota</taxon>
        <taxon>Cytophagia</taxon>
        <taxon>Cytophagales</taxon>
        <taxon>Mangrovivirgaceae</taxon>
        <taxon>Mangrovivirga</taxon>
    </lineage>
</organism>
<feature type="transmembrane region" description="Helical" evidence="6">
    <location>
        <begin position="197"/>
        <end position="216"/>
    </location>
</feature>
<dbReference type="KEGG" id="fpf:DCC35_20260"/>
<dbReference type="PANTHER" id="PTHR43243:SF4">
    <property type="entry name" value="CATIONIC AMINO ACID TRANSPORTER 4"/>
    <property type="match status" value="1"/>
</dbReference>
<dbReference type="GO" id="GO:0015171">
    <property type="term" value="F:amino acid transmembrane transporter activity"/>
    <property type="evidence" value="ECO:0007669"/>
    <property type="project" value="TreeGrafter"/>
</dbReference>
<dbReference type="Proteomes" id="UP000298616">
    <property type="component" value="Chromosome"/>
</dbReference>
<gene>
    <name evidence="7" type="ORF">DCC35_20260</name>
</gene>
<reference evidence="7 8" key="1">
    <citation type="submission" date="2018-04" db="EMBL/GenBank/DDBJ databases">
        <title>Complete genome uncultured novel isolate.</title>
        <authorList>
            <person name="Merlino G."/>
        </authorList>
    </citation>
    <scope>NUCLEOTIDE SEQUENCE [LARGE SCALE GENOMIC DNA]</scope>
    <source>
        <strain evidence="8">R1DC9</strain>
    </source>
</reference>
<dbReference type="Gene3D" id="1.20.1740.10">
    <property type="entry name" value="Amino acid/polyamine transporter I"/>
    <property type="match status" value="1"/>
</dbReference>
<feature type="transmembrane region" description="Helical" evidence="6">
    <location>
        <begin position="133"/>
        <end position="151"/>
    </location>
</feature>
<feature type="transmembrane region" description="Helical" evidence="6">
    <location>
        <begin position="50"/>
        <end position="70"/>
    </location>
</feature>
<keyword evidence="8" id="KW-1185">Reference proteome</keyword>
<name>A0A4D7JTM4_9BACT</name>
<dbReference type="Pfam" id="PF13520">
    <property type="entry name" value="AA_permease_2"/>
    <property type="match status" value="1"/>
</dbReference>
<comment type="subcellular location">
    <subcellularLocation>
        <location evidence="1">Membrane</location>
        <topology evidence="1">Multi-pass membrane protein</topology>
    </subcellularLocation>
</comment>
<feature type="transmembrane region" description="Helical" evidence="6">
    <location>
        <begin position="358"/>
        <end position="377"/>
    </location>
</feature>
<dbReference type="EMBL" id="CP028923">
    <property type="protein sequence ID" value="QCK16900.1"/>
    <property type="molecule type" value="Genomic_DNA"/>
</dbReference>
<dbReference type="OrthoDB" id="9762947at2"/>